<sequence>MTAAADPAASGVPDWAPLRAAILERDANAKRLALIREIESWLVQPWEAALAACVAASPTLERAREVNALLFVVLRPLRRELGLVDGPAGQPRFDALTQGYQAGTLPADERRLWERASIAFGLWLTQRQDNPAVAGMATPSDEEKAGRARLQVLIDRQNDAQQYAVPGAATAERMEALEAVLAGYRREIATAVPASSLHVDLSFFAAHAAYAQARGWTILGRNARAADLYAEAALLYGQGDRPNDALESAAKARQLGHAVDGDLASASREDLRDLVERDTDPLTRARAQARLSALARVANDRFDGCEWADKAIANLVLAGFASPQGTPRAALCDGWIARACRVAPAAGPLALMLEIGNLYQDLFGARYARWVGVDAKQAGEIEVALALLQDVLLDIAAQPAIARDAVEDGLARYMPQRPQADAASPPQDDLMARLRGLASRLEAIKLEANAADASRDLPALQALVTRAAACLADARATRLAPTIGLACQTEAYVRLRAGDAAGASASAQLGETLVLDGLSATPHDLAGHPQFELLLELRGVRLQSLVMQVDNEGLLALAEDCVALVEARRWQVADPYQQGAFLASRTLFYEMAVLASFRLKRWDRLLANMELMKSRAALLGRMATPDAGANPDLLKRLEAANAQLASAPAGSEAHTGAAEQRRLLLGLLAVERGAAASSGAAPDVASLQAALAPDEAIVAWVWVASSVLIVLALDAGRVHAERVLLAREDVALLADHVALVREGGVTVRAFDGMVTRLASALLPRDTRAFVASARRLILSPHRALHLLPFHAAVVDGRFLIEQAAIRYVPNLSSLLLPARASTRQPGHPRLLALGIDHFAVPGQDWAALAAAEGEARAVAEAWASRDAEPELLVGPQATVAAVRARLERGSGHRCLHLATHASSVFEQGVVDDPLAASLVLQDGTIDALSISQWRLAAEVVVLSACDSGQRALGGRGLAELPGDDLFGLQSALFQAGVDTVVGALWPVDDRVAPAIVARLHEGLAAGIAPDLALQAALLHHLAQPGARRGIYFWAPLFVTSLGRLDASGQEGPRA</sequence>
<dbReference type="Pfam" id="PF12770">
    <property type="entry name" value="CHAT"/>
    <property type="match status" value="1"/>
</dbReference>
<proteinExistence type="predicted"/>
<evidence type="ECO:0000259" key="1">
    <source>
        <dbReference type="Pfam" id="PF12770"/>
    </source>
</evidence>
<comment type="caution">
    <text evidence="2">The sequence shown here is derived from an EMBL/GenBank/DDBJ whole genome shotgun (WGS) entry which is preliminary data.</text>
</comment>
<evidence type="ECO:0000313" key="2">
    <source>
        <dbReference type="EMBL" id="MCK9684673.1"/>
    </source>
</evidence>
<dbReference type="AlphaFoldDB" id="A0A9X1YH69"/>
<dbReference type="RefSeq" id="WP_275680700.1">
    <property type="nucleotide sequence ID" value="NZ_JAJLJH010000001.1"/>
</dbReference>
<protein>
    <submittedName>
        <fullName evidence="2">CHAT domain-containing protein</fullName>
    </submittedName>
</protein>
<keyword evidence="3" id="KW-1185">Reference proteome</keyword>
<accession>A0A9X1YH69</accession>
<name>A0A9X1YH69_9BURK</name>
<gene>
    <name evidence="2" type="ORF">LPC04_03015</name>
</gene>
<dbReference type="InterPro" id="IPR024983">
    <property type="entry name" value="CHAT_dom"/>
</dbReference>
<organism evidence="2 3">
    <name type="scientific">Scleromatobacter humisilvae</name>
    <dbReference type="NCBI Taxonomy" id="2897159"/>
    <lineage>
        <taxon>Bacteria</taxon>
        <taxon>Pseudomonadati</taxon>
        <taxon>Pseudomonadota</taxon>
        <taxon>Betaproteobacteria</taxon>
        <taxon>Burkholderiales</taxon>
        <taxon>Sphaerotilaceae</taxon>
        <taxon>Scleromatobacter</taxon>
    </lineage>
</organism>
<evidence type="ECO:0000313" key="3">
    <source>
        <dbReference type="Proteomes" id="UP001139353"/>
    </source>
</evidence>
<dbReference type="EMBL" id="JAJLJH010000001">
    <property type="protein sequence ID" value="MCK9684673.1"/>
    <property type="molecule type" value="Genomic_DNA"/>
</dbReference>
<feature type="domain" description="CHAT" evidence="1">
    <location>
        <begin position="756"/>
        <end position="1036"/>
    </location>
</feature>
<reference evidence="2" key="1">
    <citation type="submission" date="2021-11" db="EMBL/GenBank/DDBJ databases">
        <title>BS-T2-15 a new species belonging to the Comamonadaceae family isolated from the soil of a French oak forest.</title>
        <authorList>
            <person name="Mieszkin S."/>
            <person name="Alain K."/>
        </authorList>
    </citation>
    <scope>NUCLEOTIDE SEQUENCE</scope>
    <source>
        <strain evidence="2">BS-T2-15</strain>
    </source>
</reference>
<dbReference type="Proteomes" id="UP001139353">
    <property type="component" value="Unassembled WGS sequence"/>
</dbReference>